<dbReference type="GO" id="GO:0016740">
    <property type="term" value="F:transferase activity"/>
    <property type="evidence" value="ECO:0007669"/>
    <property type="project" value="UniProtKB-KW"/>
</dbReference>
<sequence length="130" mass="13983">MIDCTAEGLLFIEANADISLDQLGNTLQPPFPYVDLVLFDVPASSGVLGCPLLLIQLQVPQLIDIVENNAVQKMQNVTRLICGGFIFAVRLNHAICDLIGSICSISEHHWSDGKSGKQTISATCTAKSDL</sequence>
<evidence type="ECO:0000313" key="3">
    <source>
        <dbReference type="Proteomes" id="UP000515121"/>
    </source>
</evidence>
<dbReference type="GeneID" id="111289312"/>
<evidence type="ECO:0000256" key="1">
    <source>
        <dbReference type="ARBA" id="ARBA00009861"/>
    </source>
</evidence>
<dbReference type="KEGG" id="dzi:111289312"/>
<dbReference type="Proteomes" id="UP000515121">
    <property type="component" value="Unplaced"/>
</dbReference>
<evidence type="ECO:0000313" key="4">
    <source>
        <dbReference type="RefSeq" id="XP_022735986.1"/>
    </source>
</evidence>
<keyword evidence="3" id="KW-1185">Reference proteome</keyword>
<dbReference type="AlphaFoldDB" id="A0A6P5Y7Q4"/>
<evidence type="ECO:0000256" key="2">
    <source>
        <dbReference type="ARBA" id="ARBA00022679"/>
    </source>
</evidence>
<dbReference type="Gene3D" id="3.30.559.10">
    <property type="entry name" value="Chloramphenicol acetyltransferase-like domain"/>
    <property type="match status" value="1"/>
</dbReference>
<dbReference type="OrthoDB" id="686153at2759"/>
<dbReference type="InterPro" id="IPR023213">
    <property type="entry name" value="CAT-like_dom_sf"/>
</dbReference>
<proteinExistence type="inferred from homology"/>
<accession>A0A6P5Y7Q4</accession>
<dbReference type="RefSeq" id="XP_022735986.1">
    <property type="nucleotide sequence ID" value="XM_022880251.1"/>
</dbReference>
<comment type="similarity">
    <text evidence="1">Belongs to the plant acyltransferase family.</text>
</comment>
<organism evidence="3 4">
    <name type="scientific">Durio zibethinus</name>
    <name type="common">Durian</name>
    <dbReference type="NCBI Taxonomy" id="66656"/>
    <lineage>
        <taxon>Eukaryota</taxon>
        <taxon>Viridiplantae</taxon>
        <taxon>Streptophyta</taxon>
        <taxon>Embryophyta</taxon>
        <taxon>Tracheophyta</taxon>
        <taxon>Spermatophyta</taxon>
        <taxon>Magnoliopsida</taxon>
        <taxon>eudicotyledons</taxon>
        <taxon>Gunneridae</taxon>
        <taxon>Pentapetalae</taxon>
        <taxon>rosids</taxon>
        <taxon>malvids</taxon>
        <taxon>Malvales</taxon>
        <taxon>Malvaceae</taxon>
        <taxon>Helicteroideae</taxon>
        <taxon>Durio</taxon>
    </lineage>
</organism>
<dbReference type="Pfam" id="PF02458">
    <property type="entry name" value="Transferase"/>
    <property type="match status" value="1"/>
</dbReference>
<protein>
    <submittedName>
        <fullName evidence="4">13-hydroxylupanine O-tigloyltransferase-like</fullName>
    </submittedName>
</protein>
<dbReference type="PANTHER" id="PTHR31147:SF66">
    <property type="entry name" value="OS05G0315700 PROTEIN"/>
    <property type="match status" value="1"/>
</dbReference>
<keyword evidence="2" id="KW-0808">Transferase</keyword>
<name>A0A6P5Y7Q4_DURZI</name>
<gene>
    <name evidence="4" type="primary">LOC111289312</name>
</gene>
<reference evidence="4" key="1">
    <citation type="submission" date="2025-08" db="UniProtKB">
        <authorList>
            <consortium name="RefSeq"/>
        </authorList>
    </citation>
    <scope>IDENTIFICATION</scope>
    <source>
        <tissue evidence="4">Fruit stalk</tissue>
    </source>
</reference>
<dbReference type="InterPro" id="IPR050898">
    <property type="entry name" value="Plant_acyltransferase"/>
</dbReference>
<dbReference type="PANTHER" id="PTHR31147">
    <property type="entry name" value="ACYL TRANSFERASE 4"/>
    <property type="match status" value="1"/>
</dbReference>